<dbReference type="GO" id="GO:0030145">
    <property type="term" value="F:manganese ion binding"/>
    <property type="evidence" value="ECO:0007669"/>
    <property type="project" value="InterPro"/>
</dbReference>
<dbReference type="PROSITE" id="PS00631">
    <property type="entry name" value="CYTOSOL_AP"/>
    <property type="match status" value="1"/>
</dbReference>
<keyword evidence="6" id="KW-0378">Hydrolase</keyword>
<comment type="catalytic activity">
    <reaction evidence="1">
        <text>Release of an N-terminal amino acid, Xaa-|-Yaa-, in which Xaa is preferably Leu, but may be other amino acids including Pro although not Arg or Lys, and Yaa may be Pro. Amino acid amides and methyl esters are also readily hydrolyzed, but rates on arylamides are exceedingly low.</text>
        <dbReference type="EC" id="3.4.11.1"/>
    </reaction>
</comment>
<dbReference type="InterPro" id="IPR011356">
    <property type="entry name" value="Leucine_aapep/pepB"/>
</dbReference>
<organism evidence="9 10">
    <name type="scientific">Malassezia caprae</name>
    <dbReference type="NCBI Taxonomy" id="1381934"/>
    <lineage>
        <taxon>Eukaryota</taxon>
        <taxon>Fungi</taxon>
        <taxon>Dikarya</taxon>
        <taxon>Basidiomycota</taxon>
        <taxon>Ustilaginomycotina</taxon>
        <taxon>Malasseziomycetes</taxon>
        <taxon>Malasseziales</taxon>
        <taxon>Malasseziaceae</taxon>
        <taxon>Malassezia</taxon>
    </lineage>
</organism>
<dbReference type="InterPro" id="IPR011335">
    <property type="entry name" value="Restrct_endonuc-II-like"/>
</dbReference>
<feature type="region of interest" description="Disordered" evidence="7">
    <location>
        <begin position="504"/>
        <end position="527"/>
    </location>
</feature>
<dbReference type="PANTHER" id="PTHR11963">
    <property type="entry name" value="LEUCINE AMINOPEPTIDASE-RELATED"/>
    <property type="match status" value="1"/>
</dbReference>
<feature type="domain" description="Cytosol aminopeptidase" evidence="8">
    <location>
        <begin position="707"/>
        <end position="714"/>
    </location>
</feature>
<proteinExistence type="inferred from homology"/>
<evidence type="ECO:0000259" key="8">
    <source>
        <dbReference type="PROSITE" id="PS00631"/>
    </source>
</evidence>
<dbReference type="Gene3D" id="3.40.220.10">
    <property type="entry name" value="Leucine Aminopeptidase, subunit E, domain 1"/>
    <property type="match status" value="1"/>
</dbReference>
<dbReference type="GO" id="GO:0006302">
    <property type="term" value="P:double-strand break repair"/>
    <property type="evidence" value="ECO:0007669"/>
    <property type="project" value="UniProtKB-ARBA"/>
</dbReference>
<evidence type="ECO:0000256" key="2">
    <source>
        <dbReference type="ARBA" id="ARBA00009528"/>
    </source>
</evidence>
<dbReference type="Gene3D" id="3.40.50.10130">
    <property type="match status" value="1"/>
</dbReference>
<dbReference type="GO" id="GO:0005737">
    <property type="term" value="C:cytoplasm"/>
    <property type="evidence" value="ECO:0007669"/>
    <property type="project" value="InterPro"/>
</dbReference>
<keyword evidence="5" id="KW-0645">Protease</keyword>
<evidence type="ECO:0000256" key="4">
    <source>
        <dbReference type="ARBA" id="ARBA00022438"/>
    </source>
</evidence>
<dbReference type="InterPro" id="IPR043472">
    <property type="entry name" value="Macro_dom-like"/>
</dbReference>
<evidence type="ECO:0000256" key="7">
    <source>
        <dbReference type="SAM" id="MobiDB-lite"/>
    </source>
</evidence>
<dbReference type="Pfam" id="PF00883">
    <property type="entry name" value="Peptidase_M17"/>
    <property type="match status" value="1"/>
</dbReference>
<dbReference type="PANTHER" id="PTHR11963:SF23">
    <property type="entry name" value="CYTOSOL AMINOPEPTIDASE"/>
    <property type="match status" value="1"/>
</dbReference>
<dbReference type="PRINTS" id="PR00481">
    <property type="entry name" value="LAMNOPPTDASE"/>
</dbReference>
<dbReference type="SUPFAM" id="SSF52980">
    <property type="entry name" value="Restriction endonuclease-like"/>
    <property type="match status" value="1"/>
</dbReference>
<dbReference type="HAMAP" id="MF_00181">
    <property type="entry name" value="Cytosol_peptidase_M17"/>
    <property type="match status" value="1"/>
</dbReference>
<evidence type="ECO:0000256" key="1">
    <source>
        <dbReference type="ARBA" id="ARBA00000135"/>
    </source>
</evidence>
<name>A0AAF0IVL6_9BASI</name>
<dbReference type="GO" id="GO:0004518">
    <property type="term" value="F:nuclease activity"/>
    <property type="evidence" value="ECO:0007669"/>
    <property type="project" value="InterPro"/>
</dbReference>
<reference evidence="9" key="1">
    <citation type="submission" date="2023-03" db="EMBL/GenBank/DDBJ databases">
        <title>Mating type loci evolution in Malassezia.</title>
        <authorList>
            <person name="Coelho M.A."/>
        </authorList>
    </citation>
    <scope>NUCLEOTIDE SEQUENCE</scope>
    <source>
        <strain evidence="9">CBS 10434</strain>
    </source>
</reference>
<dbReference type="GO" id="GO:0070006">
    <property type="term" value="F:metalloaminopeptidase activity"/>
    <property type="evidence" value="ECO:0007669"/>
    <property type="project" value="InterPro"/>
</dbReference>
<dbReference type="InterPro" id="IPR000819">
    <property type="entry name" value="Peptidase_M17_C"/>
</dbReference>
<keyword evidence="10" id="KW-1185">Reference proteome</keyword>
<evidence type="ECO:0000256" key="6">
    <source>
        <dbReference type="ARBA" id="ARBA00022801"/>
    </source>
</evidence>
<accession>A0AAF0IVL6</accession>
<dbReference type="SUPFAM" id="SSF52949">
    <property type="entry name" value="Macro domain-like"/>
    <property type="match status" value="1"/>
</dbReference>
<evidence type="ECO:0000313" key="10">
    <source>
        <dbReference type="Proteomes" id="UP001220961"/>
    </source>
</evidence>
<gene>
    <name evidence="9" type="ORF">MCAP1_001075</name>
</gene>
<evidence type="ECO:0000256" key="3">
    <source>
        <dbReference type="ARBA" id="ARBA00012565"/>
    </source>
</evidence>
<dbReference type="EC" id="3.4.11.1" evidence="3"/>
<dbReference type="AlphaFoldDB" id="A0AAF0IVL6"/>
<dbReference type="Proteomes" id="UP001220961">
    <property type="component" value="Chromosome 2"/>
</dbReference>
<keyword evidence="4" id="KW-0031">Aminopeptidase</keyword>
<dbReference type="GO" id="GO:0003677">
    <property type="term" value="F:DNA binding"/>
    <property type="evidence" value="ECO:0007669"/>
    <property type="project" value="InterPro"/>
</dbReference>
<dbReference type="GO" id="GO:0006508">
    <property type="term" value="P:proteolysis"/>
    <property type="evidence" value="ECO:0007669"/>
    <property type="project" value="UniProtKB-KW"/>
</dbReference>
<dbReference type="CDD" id="cd00433">
    <property type="entry name" value="Peptidase_M17"/>
    <property type="match status" value="1"/>
</dbReference>
<dbReference type="InterPro" id="IPR023042">
    <property type="entry name" value="Peptidase_M17_leu_NH2_pept"/>
</dbReference>
<sequence>MAASTSSHTVIQEVSKNEWDQLSQVSLSENVDDIYQGGAMALESDNWDSIVNEEEMDYFGMVDLGQLVVIHCYQADEDDSLLQELMPSHVILYDPNAHFVRHIEVFRALYNIQNLQIYFLLCTDSVEEQMYLAGLRREKDAFERIIRKKATMAIPLTAEGAPVLDQADERMIRSLSTRVAGGQRAGPMSQRPTVVVDMREFRSSLPSLLHAAGFVVVPCTLQVGDYVISSDIDNRDTHRRLTMPQELSVQAKLVLLTLSFPRMRLVWSSSPYASVEILSDLKQNFDEPDPTRAAAIGLDDALENGSVLETAMNITPTDMLRELPGVTTKTFHSLFMSMTNLIGKVVRIDSEGVAPAIAAALPEVAAQITAQWQCSRASSAKTGELRVLYPSDSVPIAAVASGEQKEAPKTGPDALPSANIFLRNENLECTRLAAAKGARALRELGQDEGHRVVEIDSFSSPHAAAVGANLGLWAVNHFKTRGSAPAWGKPLEEQGGRHIEIQSLTGATTDTDKKALRDDGDDLSSSGTPLSWYTGEVYARAQNLSRELQETAANLLNPTLFAERISNLFKHVPNTQVMVRDADWARDQRMNLFLSVAQGSDQPCKFVEMHYHGAPDADAAPLALVGKGVTFDSGGISIKPGKGMDLMRADMGGAAAVVATTLAIAQLGLPINVVAVTPLTENMPSGRATKPGDIFEARNGLTVQVDNTDAEGRLILADALSYVSDTYAPHTVIDVATLTGACVIALGDIYSGVFTDTDTLWRELKVASEAEHDLCWRMPLTDMYLPQISKTNADLVNTGGPSAGSCTAAVFLKQFVHGLEDRAKGQPAKVRYAHIDIAGSMEAAANTLNDYQGKGLTGRPVRALIEFARRLAYQA</sequence>
<evidence type="ECO:0000256" key="5">
    <source>
        <dbReference type="ARBA" id="ARBA00022670"/>
    </source>
</evidence>
<dbReference type="EMBL" id="CP119909">
    <property type="protein sequence ID" value="WFD18862.1"/>
    <property type="molecule type" value="Genomic_DNA"/>
</dbReference>
<evidence type="ECO:0000313" key="9">
    <source>
        <dbReference type="EMBL" id="WFD18862.1"/>
    </source>
</evidence>
<comment type="similarity">
    <text evidence="2">Belongs to the peptidase M17 family.</text>
</comment>
<protein>
    <recommendedName>
        <fullName evidence="3">leucyl aminopeptidase</fullName>
        <ecNumber evidence="3">3.4.11.1</ecNumber>
    </recommendedName>
</protein>
<dbReference type="Gene3D" id="3.40.630.10">
    <property type="entry name" value="Zn peptidases"/>
    <property type="match status" value="1"/>
</dbReference>
<dbReference type="SUPFAM" id="SSF53187">
    <property type="entry name" value="Zn-dependent exopeptidases"/>
    <property type="match status" value="1"/>
</dbReference>